<comment type="caution">
    <text evidence="2">The sequence shown here is derived from an EMBL/GenBank/DDBJ whole genome shotgun (WGS) entry which is preliminary data.</text>
</comment>
<reference evidence="2 3" key="1">
    <citation type="journal article" date="2019" name="Sci. Rep.">
        <title>Orb-weaving spider Araneus ventricosus genome elucidates the spidroin gene catalogue.</title>
        <authorList>
            <person name="Kono N."/>
            <person name="Nakamura H."/>
            <person name="Ohtoshi R."/>
            <person name="Moran D.A.P."/>
            <person name="Shinohara A."/>
            <person name="Yoshida Y."/>
            <person name="Fujiwara M."/>
            <person name="Mori M."/>
            <person name="Tomita M."/>
            <person name="Arakawa K."/>
        </authorList>
    </citation>
    <scope>NUCLEOTIDE SEQUENCE [LARGE SCALE GENOMIC DNA]</scope>
</reference>
<keyword evidence="3" id="KW-1185">Reference proteome</keyword>
<keyword evidence="1" id="KW-1133">Transmembrane helix</keyword>
<accession>A0A4Y2THS0</accession>
<keyword evidence="1" id="KW-0472">Membrane</keyword>
<feature type="transmembrane region" description="Helical" evidence="1">
    <location>
        <begin position="124"/>
        <end position="144"/>
    </location>
</feature>
<sequence>MDTAGVIRIGSKEKPRPDVSSCKDINLKSAILHGGSEISTLIFLHNKESSLLTRVLQLWILQYVNDAFLLLSGNKKLLEDCKTFLSTRRSAYNFEMCLGQSQKLNSKHSLAVLKQCFRTTQSNAIRTMILTILDFISHFTLLYIKRLD</sequence>
<organism evidence="2 3">
    <name type="scientific">Araneus ventricosus</name>
    <name type="common">Orbweaver spider</name>
    <name type="synonym">Epeira ventricosa</name>
    <dbReference type="NCBI Taxonomy" id="182803"/>
    <lineage>
        <taxon>Eukaryota</taxon>
        <taxon>Metazoa</taxon>
        <taxon>Ecdysozoa</taxon>
        <taxon>Arthropoda</taxon>
        <taxon>Chelicerata</taxon>
        <taxon>Arachnida</taxon>
        <taxon>Araneae</taxon>
        <taxon>Araneomorphae</taxon>
        <taxon>Entelegynae</taxon>
        <taxon>Araneoidea</taxon>
        <taxon>Araneidae</taxon>
        <taxon>Araneus</taxon>
    </lineage>
</organism>
<proteinExistence type="predicted"/>
<name>A0A4Y2THS0_ARAVE</name>
<dbReference type="Proteomes" id="UP000499080">
    <property type="component" value="Unassembled WGS sequence"/>
</dbReference>
<gene>
    <name evidence="2" type="ORF">AVEN_121751_1</name>
</gene>
<keyword evidence="1" id="KW-0812">Transmembrane</keyword>
<protein>
    <submittedName>
        <fullName evidence="2">Uncharacterized protein</fullName>
    </submittedName>
</protein>
<dbReference type="AlphaFoldDB" id="A0A4Y2THS0"/>
<evidence type="ECO:0000313" key="2">
    <source>
        <dbReference type="EMBL" id="GBO00098.1"/>
    </source>
</evidence>
<evidence type="ECO:0000313" key="3">
    <source>
        <dbReference type="Proteomes" id="UP000499080"/>
    </source>
</evidence>
<evidence type="ECO:0000256" key="1">
    <source>
        <dbReference type="SAM" id="Phobius"/>
    </source>
</evidence>
<dbReference type="EMBL" id="BGPR01028748">
    <property type="protein sequence ID" value="GBO00098.1"/>
    <property type="molecule type" value="Genomic_DNA"/>
</dbReference>